<keyword evidence="3" id="KW-1133">Transmembrane helix</keyword>
<feature type="compositionally biased region" description="Polar residues" evidence="2">
    <location>
        <begin position="677"/>
        <end position="690"/>
    </location>
</feature>
<evidence type="ECO:0000256" key="1">
    <source>
        <dbReference type="ARBA" id="ARBA00007430"/>
    </source>
</evidence>
<dbReference type="Proteomes" id="UP000664844">
    <property type="component" value="Unassembled WGS sequence"/>
</dbReference>
<evidence type="ECO:0000256" key="2">
    <source>
        <dbReference type="SAM" id="MobiDB-lite"/>
    </source>
</evidence>
<keyword evidence="3" id="KW-0472">Membrane</keyword>
<evidence type="ECO:0000256" key="3">
    <source>
        <dbReference type="SAM" id="Phobius"/>
    </source>
</evidence>
<feature type="transmembrane region" description="Helical" evidence="3">
    <location>
        <begin position="52"/>
        <end position="74"/>
    </location>
</feature>
<dbReference type="CDD" id="cd05237">
    <property type="entry name" value="UDP_invert_4-6DH_SDR_e"/>
    <property type="match status" value="1"/>
</dbReference>
<organism evidence="5 6">
    <name type="scientific">Phormidium pseudopriestleyi FRX01</name>
    <dbReference type="NCBI Taxonomy" id="1759528"/>
    <lineage>
        <taxon>Bacteria</taxon>
        <taxon>Bacillati</taxon>
        <taxon>Cyanobacteriota</taxon>
        <taxon>Cyanophyceae</taxon>
        <taxon>Oscillatoriophycideae</taxon>
        <taxon>Oscillatoriales</taxon>
        <taxon>Oscillatoriaceae</taxon>
        <taxon>Phormidium</taxon>
    </lineage>
</organism>
<dbReference type="RefSeq" id="WP_207089149.1">
    <property type="nucleotide sequence ID" value="NZ_JAFLQW010000440.1"/>
</dbReference>
<dbReference type="PANTHER" id="PTHR43318:SF1">
    <property type="entry name" value="POLYSACCHARIDE BIOSYNTHESIS PROTEIN EPSC-RELATED"/>
    <property type="match status" value="1"/>
</dbReference>
<dbReference type="EMBL" id="JAFLQW010000440">
    <property type="protein sequence ID" value="MBO0350674.1"/>
    <property type="molecule type" value="Genomic_DNA"/>
</dbReference>
<dbReference type="InterPro" id="IPR036291">
    <property type="entry name" value="NAD(P)-bd_dom_sf"/>
</dbReference>
<keyword evidence="3" id="KW-0812">Transmembrane</keyword>
<dbReference type="Pfam" id="PF02719">
    <property type="entry name" value="Polysacc_synt_2"/>
    <property type="match status" value="1"/>
</dbReference>
<protein>
    <submittedName>
        <fullName evidence="5">Polysaccharide biosynthesis protein</fullName>
    </submittedName>
</protein>
<feature type="domain" description="Polysaccharide biosynthesis protein CapD-like" evidence="4">
    <location>
        <begin position="325"/>
        <end position="610"/>
    </location>
</feature>
<evidence type="ECO:0000313" key="6">
    <source>
        <dbReference type="Proteomes" id="UP000664844"/>
    </source>
</evidence>
<reference evidence="5 6" key="1">
    <citation type="submission" date="2021-03" db="EMBL/GenBank/DDBJ databases">
        <title>Metabolic Capacity of the Antarctic Cyanobacterium Phormidium pseudopriestleyi that Sustains Oxygenic Photosynthesis in the Presence of Hydrogen Sulfide.</title>
        <authorList>
            <person name="Lumian J.E."/>
            <person name="Jungblut A.D."/>
            <person name="Dillon M.L."/>
            <person name="Hawes I."/>
            <person name="Doran P.T."/>
            <person name="Mackey T.J."/>
            <person name="Dick G.J."/>
            <person name="Grettenberger C.L."/>
            <person name="Sumner D.Y."/>
        </authorList>
    </citation>
    <scope>NUCLEOTIDE SEQUENCE [LARGE SCALE GENOMIC DNA]</scope>
    <source>
        <strain evidence="5 6">FRX01</strain>
    </source>
</reference>
<dbReference type="Pfam" id="PF13727">
    <property type="entry name" value="CoA_binding_3"/>
    <property type="match status" value="1"/>
</dbReference>
<evidence type="ECO:0000259" key="4">
    <source>
        <dbReference type="Pfam" id="PF02719"/>
    </source>
</evidence>
<accession>A0ABS3FU66</accession>
<evidence type="ECO:0000313" key="5">
    <source>
        <dbReference type="EMBL" id="MBO0350674.1"/>
    </source>
</evidence>
<dbReference type="Gene3D" id="3.40.50.720">
    <property type="entry name" value="NAD(P)-binding Rossmann-like Domain"/>
    <property type="match status" value="2"/>
</dbReference>
<dbReference type="PANTHER" id="PTHR43318">
    <property type="entry name" value="UDP-N-ACETYLGLUCOSAMINE 4,6-DEHYDRATASE"/>
    <property type="match status" value="1"/>
</dbReference>
<dbReference type="SUPFAM" id="SSF51735">
    <property type="entry name" value="NAD(P)-binding Rossmann-fold domains"/>
    <property type="match status" value="2"/>
</dbReference>
<proteinExistence type="inferred from homology"/>
<name>A0ABS3FU66_9CYAN</name>
<feature type="transmembrane region" description="Helical" evidence="3">
    <location>
        <begin position="119"/>
        <end position="143"/>
    </location>
</feature>
<comment type="similarity">
    <text evidence="1">Belongs to the polysaccharide synthase family.</text>
</comment>
<feature type="region of interest" description="Disordered" evidence="2">
    <location>
        <begin position="667"/>
        <end position="707"/>
    </location>
</feature>
<feature type="transmembrane region" description="Helical" evidence="3">
    <location>
        <begin position="86"/>
        <end position="107"/>
    </location>
</feature>
<dbReference type="InterPro" id="IPR003869">
    <property type="entry name" value="Polysac_CapD-like"/>
</dbReference>
<gene>
    <name evidence="5" type="ORF">J0895_16555</name>
</gene>
<keyword evidence="6" id="KW-1185">Reference proteome</keyword>
<dbReference type="InterPro" id="IPR051203">
    <property type="entry name" value="Polysaccharide_Synthase-Rel"/>
</dbReference>
<sequence>MKVALKSYGSQSKHNERYGIYTVPMTQNWLINNLGTAFQSVAASLSRPQKRLILLSLDTAVFLVAIYGAFGLRFSSLFPVQETWPYLWLILLLIVIKPLVFLVTGMYRPVLRYAGLEFLLTATKAVLFSSGAFVLLAYLFEFLKLPRSILFNDALLTLLLVVGVRLSLRWLVNTLIGLPRQNQTPERIVIYGAGSAGSQLAQSLAHHASYQPVAFVDDDPSLANQNIQGLPVYSPTTLPRLQLQKPFDTILLAMPSVDRLRKRQILEGLQFLSLPVKTVPCIGEILSGQVSISEIRNIDIADLLGREEVIPDPELLRMNITGKTVLVTGAGGSIGSELCRQIAQQQPKCLVLYELGEFALYSIDMELAEAYPTLKRVACLGSVNDENRLAGVLTQYQVDTIYHAAAYKHVPLVEANPSPGIINNVVGTWTTVRCAIDCRVANFVLISTDKAVRPTNIMGASKRVAELIVQALAERSGISTRFTIVRFGNVLDSSGSVVPRFRKQIAEGQAITVTHPEMTRYFMSIPEAARLVIQAGAMGKRGEIFLLDMGEPVRIYDLALQMIQLSGLVPGKDIDIKITGLRPGEKLHEELLVDSANARPTQHPKIFCAQEAKIHWEFLQPLLEALVQKTRTDDGVAIRAELQRLVPEYQPSSVGFRSARLTSLSTVEEPKGMGASKLNSSGKNEATVFSSLPVEGRGAGSDSFTLP</sequence>
<comment type="caution">
    <text evidence="5">The sequence shown here is derived from an EMBL/GenBank/DDBJ whole genome shotgun (WGS) entry which is preliminary data.</text>
</comment>